<dbReference type="SUPFAM" id="SSF48452">
    <property type="entry name" value="TPR-like"/>
    <property type="match status" value="1"/>
</dbReference>
<dbReference type="KEGG" id="gba:J421_2250"/>
<keyword evidence="3 6" id="KW-0732">Signal</keyword>
<dbReference type="eggNOG" id="COG1435">
    <property type="taxonomic scope" value="Bacteria"/>
</dbReference>
<dbReference type="Gene3D" id="1.25.40.390">
    <property type="match status" value="1"/>
</dbReference>
<evidence type="ECO:0000259" key="8">
    <source>
        <dbReference type="Pfam" id="PF14322"/>
    </source>
</evidence>
<dbReference type="HOGENOM" id="CLU_015553_1_0_0"/>
<reference evidence="9 10" key="1">
    <citation type="journal article" date="2014" name="Genome Announc.">
        <title>Genome Sequence and Methylome of Soil Bacterium Gemmatirosa kalamazoonensis KBS708T, a Member of the Rarely Cultivated Gemmatimonadetes Phylum.</title>
        <authorList>
            <person name="Debruyn J.M."/>
            <person name="Radosevich M."/>
            <person name="Wommack K.E."/>
            <person name="Polson S.W."/>
            <person name="Hauser L.J."/>
            <person name="Fawaz M.N."/>
            <person name="Korlach J."/>
            <person name="Tsai Y.C."/>
        </authorList>
    </citation>
    <scope>NUCLEOTIDE SEQUENCE [LARGE SCALE GENOMIC DNA]</scope>
    <source>
        <strain evidence="9 10">KBS708</strain>
    </source>
</reference>
<dbReference type="InterPro" id="IPR012944">
    <property type="entry name" value="SusD_RagB_dom"/>
</dbReference>
<dbReference type="InParanoid" id="W0RH92"/>
<keyword evidence="10" id="KW-1185">Reference proteome</keyword>
<evidence type="ECO:0000313" key="10">
    <source>
        <dbReference type="Proteomes" id="UP000019151"/>
    </source>
</evidence>
<organism evidence="9 10">
    <name type="scientific">Gemmatirosa kalamazoonensis</name>
    <dbReference type="NCBI Taxonomy" id="861299"/>
    <lineage>
        <taxon>Bacteria</taxon>
        <taxon>Pseudomonadati</taxon>
        <taxon>Gemmatimonadota</taxon>
        <taxon>Gemmatimonadia</taxon>
        <taxon>Gemmatimonadales</taxon>
        <taxon>Gemmatimonadaceae</taxon>
        <taxon>Gemmatirosa</taxon>
    </lineage>
</organism>
<feature type="domain" description="RagB/SusD" evidence="7">
    <location>
        <begin position="281"/>
        <end position="592"/>
    </location>
</feature>
<dbReference type="PATRIC" id="fig|861299.3.peg.2288"/>
<dbReference type="OrthoDB" id="9792139at2"/>
<evidence type="ECO:0000259" key="7">
    <source>
        <dbReference type="Pfam" id="PF07980"/>
    </source>
</evidence>
<dbReference type="Pfam" id="PF14322">
    <property type="entry name" value="SusD-like_3"/>
    <property type="match status" value="1"/>
</dbReference>
<dbReference type="RefSeq" id="WP_104022521.1">
    <property type="nucleotide sequence ID" value="NZ_CP007128.1"/>
</dbReference>
<evidence type="ECO:0000256" key="2">
    <source>
        <dbReference type="ARBA" id="ARBA00006275"/>
    </source>
</evidence>
<comment type="subcellular location">
    <subcellularLocation>
        <location evidence="1">Cell outer membrane</location>
    </subcellularLocation>
</comment>
<evidence type="ECO:0000256" key="1">
    <source>
        <dbReference type="ARBA" id="ARBA00004442"/>
    </source>
</evidence>
<accession>W0RH92</accession>
<dbReference type="PROSITE" id="PS51257">
    <property type="entry name" value="PROKAR_LIPOPROTEIN"/>
    <property type="match status" value="1"/>
</dbReference>
<dbReference type="EMBL" id="CP007128">
    <property type="protein sequence ID" value="AHG89787.1"/>
    <property type="molecule type" value="Genomic_DNA"/>
</dbReference>
<feature type="chain" id="PRO_5004794366" evidence="6">
    <location>
        <begin position="25"/>
        <end position="592"/>
    </location>
</feature>
<proteinExistence type="inferred from homology"/>
<dbReference type="STRING" id="861299.J421_2250"/>
<evidence type="ECO:0000256" key="4">
    <source>
        <dbReference type="ARBA" id="ARBA00023136"/>
    </source>
</evidence>
<evidence type="ECO:0000256" key="5">
    <source>
        <dbReference type="ARBA" id="ARBA00023237"/>
    </source>
</evidence>
<feature type="signal peptide" evidence="6">
    <location>
        <begin position="1"/>
        <end position="24"/>
    </location>
</feature>
<gene>
    <name evidence="9" type="ORF">J421_2250</name>
</gene>
<dbReference type="Proteomes" id="UP000019151">
    <property type="component" value="Chromosome"/>
</dbReference>
<keyword evidence="5" id="KW-0998">Cell outer membrane</keyword>
<protein>
    <submittedName>
        <fullName evidence="9">RagB/SusD domain-containing protein</fullName>
    </submittedName>
</protein>
<dbReference type="InterPro" id="IPR011990">
    <property type="entry name" value="TPR-like_helical_dom_sf"/>
</dbReference>
<dbReference type="InterPro" id="IPR033985">
    <property type="entry name" value="SusD-like_N"/>
</dbReference>
<dbReference type="GO" id="GO:0009279">
    <property type="term" value="C:cell outer membrane"/>
    <property type="evidence" value="ECO:0007669"/>
    <property type="project" value="UniProtKB-SubCell"/>
</dbReference>
<name>W0RH92_9BACT</name>
<dbReference type="Pfam" id="PF07980">
    <property type="entry name" value="SusD_RagB"/>
    <property type="match status" value="1"/>
</dbReference>
<comment type="similarity">
    <text evidence="2">Belongs to the SusD family.</text>
</comment>
<evidence type="ECO:0000256" key="6">
    <source>
        <dbReference type="SAM" id="SignalP"/>
    </source>
</evidence>
<evidence type="ECO:0000256" key="3">
    <source>
        <dbReference type="ARBA" id="ARBA00022729"/>
    </source>
</evidence>
<sequence>MNRKKQRVVLFTALTVLSAAGVYGCKDFLSAASSPQGTLNAATLTNKTGVEGSLIAAYRTLDCTNSDNGNWGCAASNWVWGSVTSDDAYKGSEASDQPEVTDIELYHWGTANSESYLNVKWRAMYEGVNRANATIRLLKDVQKSNPSALPAAEAKSVEGEALFLRAHYHFEAWEMWGSIPYYRETDTDFRKPAEASDAVIADILKDLDAAIALLPATPWNGQVGRATSWTAKAYKGRVQVYAGQYAAGLATLRDVRASGPYALESSLDRVWTGFKQYENGKETILAFQASVNDGEGDAANSNYGERLNFPHSGSHFGCCGFHQPSQTLVNHYRVDANGLPLALSDPNGYNNADATFTAAVSKNVAVDPRLDWTVGRDGVPYKDWGPHDPSWIRAPGYGGPYSPKKNVHEKASGSEASVGWAPAQQNGVNIHIYRYADLLLLLAEAEVEAGSLENARAIVNQIRQRAAAGVQGPGTDASTISVPINDSRITWAKYQVGQYTAPWTNQQQARDAVREERNLELAMEGHRFFDLRRWKIADQVMNAYLAKEKTRRTYLAAAEPVAARHQLYPIPNIQIQLSKVNGAETLKQNPGW</sequence>
<dbReference type="AlphaFoldDB" id="W0RH92"/>
<feature type="domain" description="SusD-like N-terminal" evidence="8">
    <location>
        <begin position="112"/>
        <end position="238"/>
    </location>
</feature>
<keyword evidence="4" id="KW-0472">Membrane</keyword>
<evidence type="ECO:0000313" key="9">
    <source>
        <dbReference type="EMBL" id="AHG89787.1"/>
    </source>
</evidence>